<keyword evidence="10 19" id="KW-0418">Kinase</keyword>
<evidence type="ECO:0000256" key="9">
    <source>
        <dbReference type="ARBA" id="ARBA00022741"/>
    </source>
</evidence>
<evidence type="ECO:0000256" key="11">
    <source>
        <dbReference type="ARBA" id="ARBA00022840"/>
    </source>
</evidence>
<accession>A0A2Z2H476</accession>
<dbReference type="InterPro" id="IPR004358">
    <property type="entry name" value="Sig_transdc_His_kin-like_C"/>
</dbReference>
<evidence type="ECO:0000313" key="19">
    <source>
        <dbReference type="EMBL" id="ARS52024.1"/>
    </source>
</evidence>
<dbReference type="GO" id="GO:0000155">
    <property type="term" value="F:phosphorelay sensor kinase activity"/>
    <property type="evidence" value="ECO:0007669"/>
    <property type="project" value="InterPro"/>
</dbReference>
<dbReference type="OrthoDB" id="1931120at2"/>
<dbReference type="SUPFAM" id="SSF47384">
    <property type="entry name" value="Homodimeric domain of signal transducing histidine kinase"/>
    <property type="match status" value="1"/>
</dbReference>
<dbReference type="EMBL" id="CP021323">
    <property type="protein sequence ID" value="ARS52024.1"/>
    <property type="molecule type" value="Genomic_DNA"/>
</dbReference>
<dbReference type="Gene3D" id="1.10.287.130">
    <property type="match status" value="1"/>
</dbReference>
<dbReference type="AlphaFoldDB" id="A0A2Z2H476"/>
<dbReference type="InterPro" id="IPR003594">
    <property type="entry name" value="HATPase_dom"/>
</dbReference>
<keyword evidence="4" id="KW-1003">Cell membrane</keyword>
<organism evidence="19 20">
    <name type="scientific">Kushneria konosiri</name>
    <dbReference type="NCBI Taxonomy" id="698828"/>
    <lineage>
        <taxon>Bacteria</taxon>
        <taxon>Pseudomonadati</taxon>
        <taxon>Pseudomonadota</taxon>
        <taxon>Gammaproteobacteria</taxon>
        <taxon>Oceanospirillales</taxon>
        <taxon>Halomonadaceae</taxon>
        <taxon>Kushneria</taxon>
    </lineage>
</organism>
<dbReference type="SMART" id="SM00387">
    <property type="entry name" value="HATPase_c"/>
    <property type="match status" value="1"/>
</dbReference>
<dbReference type="RefSeq" id="WP_086620728.1">
    <property type="nucleotide sequence ID" value="NZ_CP021323.1"/>
</dbReference>
<evidence type="ECO:0000256" key="14">
    <source>
        <dbReference type="ARBA" id="ARBA00023136"/>
    </source>
</evidence>
<dbReference type="Pfam" id="PF00512">
    <property type="entry name" value="HisKA"/>
    <property type="match status" value="1"/>
</dbReference>
<dbReference type="InterPro" id="IPR003661">
    <property type="entry name" value="HisK_dim/P_dom"/>
</dbReference>
<protein>
    <recommendedName>
        <fullName evidence="15">C4-dicarboxylate transport sensor protein DctB</fullName>
        <ecNumber evidence="3">2.7.13.3</ecNumber>
    </recommendedName>
</protein>
<evidence type="ECO:0000256" key="8">
    <source>
        <dbReference type="ARBA" id="ARBA00022692"/>
    </source>
</evidence>
<dbReference type="SMART" id="SM00388">
    <property type="entry name" value="HisKA"/>
    <property type="match status" value="1"/>
</dbReference>
<dbReference type="CDD" id="cd00082">
    <property type="entry name" value="HisKA"/>
    <property type="match status" value="1"/>
</dbReference>
<comment type="catalytic activity">
    <reaction evidence="1">
        <text>ATP + protein L-histidine = ADP + protein N-phospho-L-histidine.</text>
        <dbReference type="EC" id="2.7.13.3"/>
    </reaction>
</comment>
<keyword evidence="14 17" id="KW-0472">Membrane</keyword>
<dbReference type="Gene3D" id="3.30.450.20">
    <property type="entry name" value="PAS domain"/>
    <property type="match status" value="2"/>
</dbReference>
<dbReference type="Gene3D" id="3.30.565.10">
    <property type="entry name" value="Histidine kinase-like ATPase, C-terminal domain"/>
    <property type="match status" value="1"/>
</dbReference>
<feature type="transmembrane region" description="Helical" evidence="17">
    <location>
        <begin position="12"/>
        <end position="30"/>
    </location>
</feature>
<evidence type="ECO:0000256" key="3">
    <source>
        <dbReference type="ARBA" id="ARBA00012438"/>
    </source>
</evidence>
<keyword evidence="8 17" id="KW-0812">Transmembrane</keyword>
<keyword evidence="13" id="KW-0902">Two-component regulatory system</keyword>
<dbReference type="InterPro" id="IPR005467">
    <property type="entry name" value="His_kinase_dom"/>
</dbReference>
<keyword evidence="6" id="KW-0597">Phosphoprotein</keyword>
<dbReference type="EC" id="2.7.13.3" evidence="3"/>
<dbReference type="InterPro" id="IPR036890">
    <property type="entry name" value="HATPase_C_sf"/>
</dbReference>
<dbReference type="PANTHER" id="PTHR43065">
    <property type="entry name" value="SENSOR HISTIDINE KINASE"/>
    <property type="match status" value="1"/>
</dbReference>
<dbReference type="SUPFAM" id="SSF103190">
    <property type="entry name" value="Sensory domain-like"/>
    <property type="match status" value="1"/>
</dbReference>
<evidence type="ECO:0000256" key="15">
    <source>
        <dbReference type="ARBA" id="ARBA00073143"/>
    </source>
</evidence>
<feature type="domain" description="Histidine kinase" evidence="18">
    <location>
        <begin position="406"/>
        <end position="619"/>
    </location>
</feature>
<keyword evidence="5" id="KW-0997">Cell inner membrane</keyword>
<evidence type="ECO:0000256" key="6">
    <source>
        <dbReference type="ARBA" id="ARBA00022553"/>
    </source>
</evidence>
<keyword evidence="20" id="KW-1185">Reference proteome</keyword>
<evidence type="ECO:0000256" key="7">
    <source>
        <dbReference type="ARBA" id="ARBA00022679"/>
    </source>
</evidence>
<feature type="coiled-coil region" evidence="16">
    <location>
        <begin position="338"/>
        <end position="397"/>
    </location>
</feature>
<evidence type="ECO:0000256" key="13">
    <source>
        <dbReference type="ARBA" id="ARBA00023012"/>
    </source>
</evidence>
<evidence type="ECO:0000259" key="18">
    <source>
        <dbReference type="PROSITE" id="PS50109"/>
    </source>
</evidence>
<keyword evidence="16" id="KW-0175">Coiled coil</keyword>
<dbReference type="GO" id="GO:0005524">
    <property type="term" value="F:ATP binding"/>
    <property type="evidence" value="ECO:0007669"/>
    <property type="project" value="UniProtKB-KW"/>
</dbReference>
<keyword evidence="7" id="KW-0808">Transferase</keyword>
<dbReference type="FunFam" id="1.10.287.130:FF:000049">
    <property type="entry name" value="C4-dicarboxylate transport sensor protein DctB"/>
    <property type="match status" value="1"/>
</dbReference>
<dbReference type="PANTHER" id="PTHR43065:SF46">
    <property type="entry name" value="C4-DICARBOXYLATE TRANSPORT SENSOR PROTEIN DCTB"/>
    <property type="match status" value="1"/>
</dbReference>
<evidence type="ECO:0000256" key="16">
    <source>
        <dbReference type="SAM" id="Coils"/>
    </source>
</evidence>
<comment type="subcellular location">
    <subcellularLocation>
        <location evidence="2">Cell inner membrane</location>
        <topology evidence="2">Multi-pass membrane protein</topology>
    </subcellularLocation>
</comment>
<dbReference type="InterPro" id="IPR029151">
    <property type="entry name" value="Sensor-like_sf"/>
</dbReference>
<dbReference type="KEGG" id="kus:B9G99_03195"/>
<dbReference type="FunFam" id="3.30.450.20:FF:000127">
    <property type="entry name" value="C4-dicarboxylate transport sensor protein"/>
    <property type="match status" value="1"/>
</dbReference>
<dbReference type="Pfam" id="PF02518">
    <property type="entry name" value="HATPase_c"/>
    <property type="match status" value="1"/>
</dbReference>
<gene>
    <name evidence="19" type="ORF">B9G99_03195</name>
</gene>
<name>A0A2Z2H476_9GAMM</name>
<dbReference type="Pfam" id="PF02743">
    <property type="entry name" value="dCache_1"/>
    <property type="match status" value="1"/>
</dbReference>
<evidence type="ECO:0000256" key="5">
    <source>
        <dbReference type="ARBA" id="ARBA00022519"/>
    </source>
</evidence>
<dbReference type="InterPro" id="IPR017055">
    <property type="entry name" value="Sig_transdc_His_kinase_DctB"/>
</dbReference>
<dbReference type="PROSITE" id="PS50109">
    <property type="entry name" value="HIS_KIN"/>
    <property type="match status" value="1"/>
</dbReference>
<keyword evidence="12 17" id="KW-1133">Transmembrane helix</keyword>
<evidence type="ECO:0000313" key="20">
    <source>
        <dbReference type="Proteomes" id="UP000250025"/>
    </source>
</evidence>
<evidence type="ECO:0000256" key="17">
    <source>
        <dbReference type="SAM" id="Phobius"/>
    </source>
</evidence>
<evidence type="ECO:0000256" key="12">
    <source>
        <dbReference type="ARBA" id="ARBA00022989"/>
    </source>
</evidence>
<dbReference type="SUPFAM" id="SSF55874">
    <property type="entry name" value="ATPase domain of HSP90 chaperone/DNA topoisomerase II/histidine kinase"/>
    <property type="match status" value="1"/>
</dbReference>
<sequence length="631" mass="70361">MTGDTPQRKVRVRRTLILSAFGIALVLLMWQGARLAREQALTELHHVAGNALQLSRANLVGYLTRHDYLPHLLATRESVRRFLSQREDERDPRALNQLLDRSRAYADVSDIYLLDHDGTTIAASNWQRTDSFMGQNYAFRGYYRQAINGRSGRFHALGTQSGARGYYFSAPVRASGHTSDMPPDGVMVVKVGLEEIEREWQSLDATLLVADINGIIFMSSDPALRLTALQPLSESARKGLLSTRRYTDEPLPESGLEVIETLPGGARHVRLGDQDYLNLSQPLARFNWSLNILQPMTPIARAQWLGALGAGGSWMLIALGSAIGWQRHRLRRERERFAERERNTLAHARDELERHVAARTRELVDSNHHLSQEIEERKRAEESLRQTRDELVQAARLAVLGQLAASINHELNQPLGAIRAYADNARTLLARHRIEDADTNLAQISELVERMAAISAQLRQFSRKGSETLTDVSAQACFDYALRLFRARLEESSITVVSHMDESTCWVRADPVRLEQVLVNLIGNAQQAMNDSVERQLILVVEKHAERVILSVADSGPGLSEEALEHLFEPFYTTRPAGSGLGLGLSISQRIISDLGGHLEARNRPEGGALFVIQLPAAHPSSLPSENPADA</sequence>
<evidence type="ECO:0000256" key="4">
    <source>
        <dbReference type="ARBA" id="ARBA00022475"/>
    </source>
</evidence>
<dbReference type="GO" id="GO:0005886">
    <property type="term" value="C:plasma membrane"/>
    <property type="evidence" value="ECO:0007669"/>
    <property type="project" value="UniProtKB-SubCell"/>
</dbReference>
<dbReference type="Proteomes" id="UP000250025">
    <property type="component" value="Chromosome"/>
</dbReference>
<evidence type="ECO:0000256" key="10">
    <source>
        <dbReference type="ARBA" id="ARBA00022777"/>
    </source>
</evidence>
<dbReference type="InterPro" id="IPR036097">
    <property type="entry name" value="HisK_dim/P_sf"/>
</dbReference>
<evidence type="ECO:0000256" key="2">
    <source>
        <dbReference type="ARBA" id="ARBA00004429"/>
    </source>
</evidence>
<proteinExistence type="predicted"/>
<dbReference type="InterPro" id="IPR033479">
    <property type="entry name" value="dCache_1"/>
</dbReference>
<keyword evidence="11" id="KW-0067">ATP-binding</keyword>
<evidence type="ECO:0000256" key="1">
    <source>
        <dbReference type="ARBA" id="ARBA00000085"/>
    </source>
</evidence>
<reference evidence="19 20" key="1">
    <citation type="journal article" date="2017" name="Int. J. Syst. Evol. Microbiol.">
        <title>Kushneria konosiri sp. nov., isolated from the Korean salt-fermented seafood Daemi-jeot.</title>
        <authorList>
            <person name="Yun J.H."/>
            <person name="Park S.K."/>
            <person name="Lee J.Y."/>
            <person name="Jung M.J."/>
            <person name="Bae J.W."/>
        </authorList>
    </citation>
    <scope>NUCLEOTIDE SEQUENCE [LARGE SCALE GENOMIC DNA]</scope>
    <source>
        <strain evidence="19 20">X49</strain>
    </source>
</reference>
<dbReference type="PIRSF" id="PIRSF036431">
    <property type="entry name" value="STHK_DctB"/>
    <property type="match status" value="1"/>
</dbReference>
<dbReference type="PRINTS" id="PR00344">
    <property type="entry name" value="BCTRLSENSOR"/>
</dbReference>
<keyword evidence="9" id="KW-0547">Nucleotide-binding</keyword>